<dbReference type="GO" id="GO:0032375">
    <property type="term" value="P:negative regulation of cholesterol transport"/>
    <property type="evidence" value="ECO:0007669"/>
    <property type="project" value="TreeGrafter"/>
</dbReference>
<dbReference type="GeneTree" id="ENSGT00990000204583"/>
<dbReference type="AlphaFoldDB" id="A0AAY4AIH1"/>
<dbReference type="GO" id="GO:0042157">
    <property type="term" value="P:lipoprotein metabolic process"/>
    <property type="evidence" value="ECO:0007669"/>
    <property type="project" value="InterPro"/>
</dbReference>
<dbReference type="Gene3D" id="4.10.260.30">
    <property type="entry name" value="Apolipoprotein C-I"/>
    <property type="match status" value="1"/>
</dbReference>
<feature type="signal peptide" evidence="7">
    <location>
        <begin position="1"/>
        <end position="20"/>
    </location>
</feature>
<evidence type="ECO:0000256" key="7">
    <source>
        <dbReference type="SAM" id="SignalP"/>
    </source>
</evidence>
<dbReference type="GO" id="GO:0034364">
    <property type="term" value="C:high-density lipoprotein particle"/>
    <property type="evidence" value="ECO:0007669"/>
    <property type="project" value="TreeGrafter"/>
</dbReference>
<dbReference type="RefSeq" id="XP_028837469.1">
    <property type="nucleotide sequence ID" value="XM_028981636.1"/>
</dbReference>
<dbReference type="GO" id="GO:0006869">
    <property type="term" value="P:lipid transport"/>
    <property type="evidence" value="ECO:0007669"/>
    <property type="project" value="UniProtKB-KW"/>
</dbReference>
<reference evidence="8" key="3">
    <citation type="submission" date="2025-09" db="UniProtKB">
        <authorList>
            <consortium name="Ensembl"/>
        </authorList>
    </citation>
    <scope>IDENTIFICATION</scope>
</reference>
<accession>A0AAY4AIH1</accession>
<dbReference type="GO" id="GO:0050995">
    <property type="term" value="P:negative regulation of lipid catabolic process"/>
    <property type="evidence" value="ECO:0007669"/>
    <property type="project" value="TreeGrafter"/>
</dbReference>
<dbReference type="PANTHER" id="PTHR16565">
    <property type="entry name" value="APOLIPOPROTEIN C-I"/>
    <property type="match status" value="1"/>
</dbReference>
<keyword evidence="9" id="KW-1185">Reference proteome</keyword>
<evidence type="ECO:0000256" key="3">
    <source>
        <dbReference type="ARBA" id="ARBA00022448"/>
    </source>
</evidence>
<evidence type="ECO:0000256" key="4">
    <source>
        <dbReference type="ARBA" id="ARBA00022525"/>
    </source>
</evidence>
<dbReference type="GO" id="GO:0034361">
    <property type="term" value="C:very-low-density lipoprotein particle"/>
    <property type="evidence" value="ECO:0007669"/>
    <property type="project" value="TreeGrafter"/>
</dbReference>
<keyword evidence="6" id="KW-0445">Lipid transport</keyword>
<dbReference type="PANTHER" id="PTHR16565:SF2">
    <property type="entry name" value="APOLIPOPROTEIN C-I"/>
    <property type="match status" value="1"/>
</dbReference>
<dbReference type="GO" id="GO:0034447">
    <property type="term" value="P:very-low-density lipoprotein particle clearance"/>
    <property type="evidence" value="ECO:0007669"/>
    <property type="project" value="TreeGrafter"/>
</dbReference>
<dbReference type="GO" id="GO:0004859">
    <property type="term" value="F:phospholipase inhibitor activity"/>
    <property type="evidence" value="ECO:0007669"/>
    <property type="project" value="TreeGrafter"/>
</dbReference>
<dbReference type="InterPro" id="IPR043081">
    <property type="entry name" value="ApoC-1_sf"/>
</dbReference>
<evidence type="ECO:0000313" key="8">
    <source>
        <dbReference type="Ensembl" id="ENSDCDP00010007975.1"/>
    </source>
</evidence>
<evidence type="ECO:0000256" key="2">
    <source>
        <dbReference type="ARBA" id="ARBA00009204"/>
    </source>
</evidence>
<dbReference type="GO" id="GO:0010916">
    <property type="term" value="P:negative regulation of very-low-density lipoprotein particle clearance"/>
    <property type="evidence" value="ECO:0007669"/>
    <property type="project" value="TreeGrafter"/>
</dbReference>
<dbReference type="Pfam" id="PF04691">
    <property type="entry name" value="ApoC-I"/>
    <property type="match status" value="1"/>
</dbReference>
<dbReference type="GO" id="GO:0006641">
    <property type="term" value="P:triglyceride metabolic process"/>
    <property type="evidence" value="ECO:0007669"/>
    <property type="project" value="TreeGrafter"/>
</dbReference>
<evidence type="ECO:0000256" key="6">
    <source>
        <dbReference type="ARBA" id="ARBA00023055"/>
    </source>
</evidence>
<proteinExistence type="inferred from homology"/>
<dbReference type="InterPro" id="IPR006781">
    <property type="entry name" value="ApoC-I"/>
</dbReference>
<evidence type="ECO:0008006" key="10">
    <source>
        <dbReference type="Google" id="ProtNLM"/>
    </source>
</evidence>
<gene>
    <name evidence="8" type="primary">APOC1</name>
</gene>
<evidence type="ECO:0000313" key="9">
    <source>
        <dbReference type="Proteomes" id="UP000694580"/>
    </source>
</evidence>
<comment type="subcellular location">
    <subcellularLocation>
        <location evidence="1">Secreted</location>
    </subcellularLocation>
</comment>
<dbReference type="GeneID" id="114791098"/>
<evidence type="ECO:0000256" key="1">
    <source>
        <dbReference type="ARBA" id="ARBA00004613"/>
    </source>
</evidence>
<keyword evidence="5 7" id="KW-0732">Signal</keyword>
<evidence type="ECO:0000256" key="5">
    <source>
        <dbReference type="ARBA" id="ARBA00022729"/>
    </source>
</evidence>
<reference evidence="8 9" key="1">
    <citation type="submission" date="2020-06" db="EMBL/GenBank/DDBJ databases">
        <authorList>
            <consortium name="Wellcome Sanger Institute Data Sharing"/>
        </authorList>
    </citation>
    <scope>NUCLEOTIDE SEQUENCE [LARGE SCALE GENOMIC DNA]</scope>
</reference>
<name>A0AAY4AIH1_9TELE</name>
<dbReference type="Proteomes" id="UP000694580">
    <property type="component" value="Chromosome 5"/>
</dbReference>
<feature type="chain" id="PRO_5044293171" description="Apolipoprotein C-I" evidence="7">
    <location>
        <begin position="21"/>
        <end position="87"/>
    </location>
</feature>
<comment type="similarity">
    <text evidence="2">Belongs to the apolipoprotein C1 family.</text>
</comment>
<sequence length="87" mass="9948">MKLPIAIAVLVLVLAAHSEAQNAEPTLEERFQDFQNSMKTMTDDLTGKAKTAIEQIHSSDFAVKTRNWFTEQFDKMKKKVDETFSQQ</sequence>
<keyword evidence="4" id="KW-0964">Secreted</keyword>
<dbReference type="Ensembl" id="ENSDCDT00010008363.1">
    <property type="protein sequence ID" value="ENSDCDP00010007975.1"/>
    <property type="gene ID" value="ENSDCDG00010003563.1"/>
</dbReference>
<reference evidence="8" key="2">
    <citation type="submission" date="2025-08" db="UniProtKB">
        <authorList>
            <consortium name="Ensembl"/>
        </authorList>
    </citation>
    <scope>IDENTIFICATION</scope>
</reference>
<protein>
    <recommendedName>
        <fullName evidence="10">Apolipoprotein C-I</fullName>
    </recommendedName>
</protein>
<dbReference type="GO" id="GO:0005504">
    <property type="term" value="F:fatty acid binding"/>
    <property type="evidence" value="ECO:0007669"/>
    <property type="project" value="TreeGrafter"/>
</dbReference>
<keyword evidence="3" id="KW-0813">Transport</keyword>
<organism evidence="8 9">
    <name type="scientific">Denticeps clupeoides</name>
    <name type="common">denticle herring</name>
    <dbReference type="NCBI Taxonomy" id="299321"/>
    <lineage>
        <taxon>Eukaryota</taxon>
        <taxon>Metazoa</taxon>
        <taxon>Chordata</taxon>
        <taxon>Craniata</taxon>
        <taxon>Vertebrata</taxon>
        <taxon>Euteleostomi</taxon>
        <taxon>Actinopterygii</taxon>
        <taxon>Neopterygii</taxon>
        <taxon>Teleostei</taxon>
        <taxon>Clupei</taxon>
        <taxon>Clupeiformes</taxon>
        <taxon>Denticipitoidei</taxon>
        <taxon>Denticipitidae</taxon>
        <taxon>Denticeps</taxon>
    </lineage>
</organism>